<feature type="compositionally biased region" description="Gly residues" evidence="1">
    <location>
        <begin position="574"/>
        <end position="583"/>
    </location>
</feature>
<proteinExistence type="predicted"/>
<keyword evidence="2" id="KW-0732">Signal</keyword>
<dbReference type="InterPro" id="IPR011051">
    <property type="entry name" value="RmlC_Cupin_sf"/>
</dbReference>
<feature type="domain" description="Cupin type-1" evidence="3">
    <location>
        <begin position="47"/>
        <end position="202"/>
    </location>
</feature>
<organism evidence="4 5">
    <name type="scientific">Stephania cephalantha</name>
    <dbReference type="NCBI Taxonomy" id="152367"/>
    <lineage>
        <taxon>Eukaryota</taxon>
        <taxon>Viridiplantae</taxon>
        <taxon>Streptophyta</taxon>
        <taxon>Embryophyta</taxon>
        <taxon>Tracheophyta</taxon>
        <taxon>Spermatophyta</taxon>
        <taxon>Magnoliopsida</taxon>
        <taxon>Ranunculales</taxon>
        <taxon>Menispermaceae</taxon>
        <taxon>Menispermoideae</taxon>
        <taxon>Cissampelideae</taxon>
        <taxon>Stephania</taxon>
    </lineage>
</organism>
<dbReference type="AlphaFoldDB" id="A0AAP0IEC4"/>
<evidence type="ECO:0000256" key="2">
    <source>
        <dbReference type="SAM" id="SignalP"/>
    </source>
</evidence>
<comment type="caution">
    <text evidence="4">The sequence shown here is derived from an EMBL/GenBank/DDBJ whole genome shotgun (WGS) entry which is preliminary data.</text>
</comment>
<evidence type="ECO:0000259" key="3">
    <source>
        <dbReference type="SMART" id="SM00835"/>
    </source>
</evidence>
<evidence type="ECO:0000313" key="4">
    <source>
        <dbReference type="EMBL" id="KAK9113162.1"/>
    </source>
</evidence>
<keyword evidence="5" id="KW-1185">Reference proteome</keyword>
<sequence length="583" mass="67203">MNNKSLLQCHTLFIISLVLLSLCLFNFIGDVSAAADDDDGACNVTAFVIAKDRRKEIAVTEYGQISAVDVHDQIRGAHYHLQFITLEPNSLFLPVILHADMIFYVHSGSGSLNWVGEEKMNEIKVERGDVYRLHTGSVFYLQSSLESTREKLRIHAIFTNSTDDQNQQRMFSGVYSSVADMVLGFDARVLKSAFKVPREVAEEFKQSKRPPPIVHAPSKNRTDELINWGGRIIKALIPEGSSSFELINGKKSKDKKKKKKKTKAFNILDKTPDVMNCNGWSTSVNSRKFSRLSGSNMGVFAVNLTQGSMVAPHWNQRASEIAVVTHGMGMIHVVCPSSVNESESKTMRFMVNEGDVFFIARYHPMAQMAYNNGTFVFMGFSTMERDNYPQFLAGQASVLRTLGKNILAMAFNVSEEAVDRLAGSQVDSTILKCLSCAEEEERIMWEEMERKKQEEEARRKKEEEEKERRRREEEEEEARKRKEEEERRRREEEAEEEARKRKEEEEEARRKQEEEARKREEEEEARRKQEEEEARKREEEEEARRKQEEERQREQEEEEEEARRQREQEEEEGGGGGGAVSVQ</sequence>
<dbReference type="CDD" id="cd02244">
    <property type="entry name" value="cupin_7S_vicilin-like_N"/>
    <property type="match status" value="1"/>
</dbReference>
<gene>
    <name evidence="4" type="ORF">Scep_020681</name>
</gene>
<protein>
    <recommendedName>
        <fullName evidence="3">Cupin type-1 domain-containing protein</fullName>
    </recommendedName>
</protein>
<feature type="signal peptide" evidence="2">
    <location>
        <begin position="1"/>
        <end position="33"/>
    </location>
</feature>
<dbReference type="PANTHER" id="PTHR31189:SF7">
    <property type="entry name" value="OS03G0197300 PROTEIN"/>
    <property type="match status" value="1"/>
</dbReference>
<dbReference type="Pfam" id="PF00190">
    <property type="entry name" value="Cupin_1"/>
    <property type="match status" value="2"/>
</dbReference>
<dbReference type="InterPro" id="IPR050253">
    <property type="entry name" value="Seed_Storage-Functional"/>
</dbReference>
<dbReference type="CDD" id="cd02245">
    <property type="entry name" value="cupin_7S_vicilin-like_C"/>
    <property type="match status" value="1"/>
</dbReference>
<feature type="domain" description="Cupin type-1" evidence="3">
    <location>
        <begin position="265"/>
        <end position="419"/>
    </location>
</feature>
<evidence type="ECO:0000313" key="5">
    <source>
        <dbReference type="Proteomes" id="UP001419268"/>
    </source>
</evidence>
<feature type="chain" id="PRO_5042947543" description="Cupin type-1 domain-containing protein" evidence="2">
    <location>
        <begin position="34"/>
        <end position="583"/>
    </location>
</feature>
<dbReference type="Gene3D" id="2.60.120.10">
    <property type="entry name" value="Jelly Rolls"/>
    <property type="match status" value="2"/>
</dbReference>
<dbReference type="InterPro" id="IPR006045">
    <property type="entry name" value="Cupin_1"/>
</dbReference>
<feature type="region of interest" description="Disordered" evidence="1">
    <location>
        <begin position="449"/>
        <end position="583"/>
    </location>
</feature>
<dbReference type="PANTHER" id="PTHR31189">
    <property type="entry name" value="OS03G0336100 PROTEIN-RELATED"/>
    <property type="match status" value="1"/>
</dbReference>
<dbReference type="EMBL" id="JBBNAG010000008">
    <property type="protein sequence ID" value="KAK9113162.1"/>
    <property type="molecule type" value="Genomic_DNA"/>
</dbReference>
<name>A0AAP0IEC4_9MAGN</name>
<dbReference type="SUPFAM" id="SSF51182">
    <property type="entry name" value="RmlC-like cupins"/>
    <property type="match status" value="1"/>
</dbReference>
<dbReference type="SMART" id="SM00835">
    <property type="entry name" value="Cupin_1"/>
    <property type="match status" value="2"/>
</dbReference>
<accession>A0AAP0IEC4</accession>
<dbReference type="InterPro" id="IPR014710">
    <property type="entry name" value="RmlC-like_jellyroll"/>
</dbReference>
<reference evidence="4 5" key="1">
    <citation type="submission" date="2024-01" db="EMBL/GenBank/DDBJ databases">
        <title>Genome assemblies of Stephania.</title>
        <authorList>
            <person name="Yang L."/>
        </authorList>
    </citation>
    <scope>NUCLEOTIDE SEQUENCE [LARGE SCALE GENOMIC DNA]</scope>
    <source>
        <strain evidence="4">JXDWG</strain>
        <tissue evidence="4">Leaf</tissue>
    </source>
</reference>
<evidence type="ECO:0000256" key="1">
    <source>
        <dbReference type="SAM" id="MobiDB-lite"/>
    </source>
</evidence>
<feature type="compositionally biased region" description="Basic and acidic residues" evidence="1">
    <location>
        <begin position="449"/>
        <end position="554"/>
    </location>
</feature>
<dbReference type="Proteomes" id="UP001419268">
    <property type="component" value="Unassembled WGS sequence"/>
</dbReference>